<evidence type="ECO:0000256" key="3">
    <source>
        <dbReference type="ARBA" id="ARBA00022448"/>
    </source>
</evidence>
<dbReference type="GeneID" id="25562301"/>
<evidence type="ECO:0000256" key="6">
    <source>
        <dbReference type="ARBA" id="ARBA00022792"/>
    </source>
</evidence>
<keyword evidence="9 10" id="KW-0472">Membrane</keyword>
<dbReference type="PANTHER" id="PTHR46356:SF1">
    <property type="entry name" value="MITOCHONDRIAL 2-OXODICARBOXYLATE CARRIER"/>
    <property type="match status" value="1"/>
</dbReference>
<dbReference type="GO" id="GO:0005743">
    <property type="term" value="C:mitochondrial inner membrane"/>
    <property type="evidence" value="ECO:0007669"/>
    <property type="project" value="UniProtKB-SubCell"/>
</dbReference>
<evidence type="ECO:0000256" key="11">
    <source>
        <dbReference type="RuleBase" id="RU000488"/>
    </source>
</evidence>
<organism evidence="12 13">
    <name type="scientific">Thecamonas trahens ATCC 50062</name>
    <dbReference type="NCBI Taxonomy" id="461836"/>
    <lineage>
        <taxon>Eukaryota</taxon>
        <taxon>Apusozoa</taxon>
        <taxon>Apusomonadida</taxon>
        <taxon>Apusomonadidae</taxon>
        <taxon>Thecamonas</taxon>
    </lineage>
</organism>
<evidence type="ECO:0000256" key="2">
    <source>
        <dbReference type="ARBA" id="ARBA00006375"/>
    </source>
</evidence>
<gene>
    <name evidence="12" type="ORF">AMSG_02639</name>
</gene>
<evidence type="ECO:0000256" key="4">
    <source>
        <dbReference type="ARBA" id="ARBA00022692"/>
    </source>
</evidence>
<dbReference type="Gene3D" id="1.50.40.10">
    <property type="entry name" value="Mitochondrial carrier domain"/>
    <property type="match status" value="1"/>
</dbReference>
<reference evidence="12 13" key="1">
    <citation type="submission" date="2010-05" db="EMBL/GenBank/DDBJ databases">
        <title>The Genome Sequence of Thecamonas trahens ATCC 50062.</title>
        <authorList>
            <consortium name="The Broad Institute Genome Sequencing Platform"/>
            <person name="Russ C."/>
            <person name="Cuomo C."/>
            <person name="Shea T."/>
            <person name="Young S.K."/>
            <person name="Zeng Q."/>
            <person name="Koehrsen M."/>
            <person name="Haas B."/>
            <person name="Borodovsky M."/>
            <person name="Guigo R."/>
            <person name="Alvarado L."/>
            <person name="Berlin A."/>
            <person name="Bochicchio J."/>
            <person name="Borenstein D."/>
            <person name="Chapman S."/>
            <person name="Chen Z."/>
            <person name="Freedman E."/>
            <person name="Gellesch M."/>
            <person name="Goldberg J."/>
            <person name="Griggs A."/>
            <person name="Gujja S."/>
            <person name="Heilman E."/>
            <person name="Heiman D."/>
            <person name="Hepburn T."/>
            <person name="Howarth C."/>
            <person name="Jen D."/>
            <person name="Larson L."/>
            <person name="Mehta T."/>
            <person name="Park D."/>
            <person name="Pearson M."/>
            <person name="Roberts A."/>
            <person name="Saif S."/>
            <person name="Shenoy N."/>
            <person name="Sisk P."/>
            <person name="Stolte C."/>
            <person name="Sykes S."/>
            <person name="Thomson T."/>
            <person name="Walk T."/>
            <person name="White J."/>
            <person name="Yandava C."/>
            <person name="Burger G."/>
            <person name="Gray M.W."/>
            <person name="Holland P.W.H."/>
            <person name="King N."/>
            <person name="Lang F.B.F."/>
            <person name="Roger A.J."/>
            <person name="Ruiz-Trillo I."/>
            <person name="Lander E."/>
            <person name="Nusbaum C."/>
        </authorList>
    </citation>
    <scope>NUCLEOTIDE SEQUENCE [LARGE SCALE GENOMIC DNA]</scope>
    <source>
        <strain evidence="12 13">ATCC 50062</strain>
    </source>
</reference>
<dbReference type="eggNOG" id="KOG0754">
    <property type="taxonomic scope" value="Eukaryota"/>
</dbReference>
<accession>A0A0L0D607</accession>
<evidence type="ECO:0000256" key="1">
    <source>
        <dbReference type="ARBA" id="ARBA00004448"/>
    </source>
</evidence>
<evidence type="ECO:0000313" key="12">
    <source>
        <dbReference type="EMBL" id="KNC47615.1"/>
    </source>
</evidence>
<dbReference type="InterPro" id="IPR023395">
    <property type="entry name" value="MCP_dom_sf"/>
</dbReference>
<dbReference type="SUPFAM" id="SSF103506">
    <property type="entry name" value="Mitochondrial carrier"/>
    <property type="match status" value="1"/>
</dbReference>
<evidence type="ECO:0000256" key="5">
    <source>
        <dbReference type="ARBA" id="ARBA00022737"/>
    </source>
</evidence>
<evidence type="ECO:0000256" key="9">
    <source>
        <dbReference type="ARBA" id="ARBA00023136"/>
    </source>
</evidence>
<proteinExistence type="inferred from homology"/>
<evidence type="ECO:0000256" key="7">
    <source>
        <dbReference type="ARBA" id="ARBA00022989"/>
    </source>
</evidence>
<keyword evidence="4 10" id="KW-0812">Transmembrane</keyword>
<keyword evidence="13" id="KW-1185">Reference proteome</keyword>
<keyword evidence="6" id="KW-0999">Mitochondrion inner membrane</keyword>
<dbReference type="OrthoDB" id="434783at2759"/>
<keyword evidence="7" id="KW-1133">Transmembrane helix</keyword>
<feature type="repeat" description="Solcar" evidence="10">
    <location>
        <begin position="163"/>
        <end position="253"/>
    </location>
</feature>
<dbReference type="STRING" id="461836.A0A0L0D607"/>
<comment type="similarity">
    <text evidence="2 11">Belongs to the mitochondrial carrier (TC 2.A.29) family.</text>
</comment>
<dbReference type="PROSITE" id="PS50920">
    <property type="entry name" value="SOLCAR"/>
    <property type="match status" value="3"/>
</dbReference>
<evidence type="ECO:0000313" key="13">
    <source>
        <dbReference type="Proteomes" id="UP000054408"/>
    </source>
</evidence>
<dbReference type="PANTHER" id="PTHR46356">
    <property type="entry name" value="MITOCHONDRIAL 2-OXODICARBOXYLATE CARRIER"/>
    <property type="match status" value="1"/>
</dbReference>
<comment type="subcellular location">
    <subcellularLocation>
        <location evidence="1">Mitochondrion inner membrane</location>
        <topology evidence="1">Multi-pass membrane protein</topology>
    </subcellularLocation>
</comment>
<sequence>MIKTRFQISTTPNPSVMEALVSIVRNEGFLRLYRGMLPEMAGMVPKSSAMYSTYELVRREGERRNGGMSVAVASAAGLASGVAEAAAVHLFQIPKVRLQAKAYNNKYSGTLDCLRQMLRDEPLSAFGRGLGPTLWRNMVWNTVYFGLMHHIKSLLPATESRLGSGVQTLGAGFVAGIVATCFNAPFDAVKSRFQAEVVVPGQAPKYTSTLPSLVTIYREEGLSACYKGFAPKAIRMGIGGAVCMATFELVCFLLHADAAQAADEPLDG</sequence>
<dbReference type="Proteomes" id="UP000054408">
    <property type="component" value="Unassembled WGS sequence"/>
</dbReference>
<dbReference type="InterPro" id="IPR018108">
    <property type="entry name" value="MCP_transmembrane"/>
</dbReference>
<feature type="repeat" description="Solcar" evidence="10">
    <location>
        <begin position="1"/>
        <end position="60"/>
    </location>
</feature>
<name>A0A0L0D607_THETB</name>
<evidence type="ECO:0000256" key="8">
    <source>
        <dbReference type="ARBA" id="ARBA00023128"/>
    </source>
</evidence>
<protein>
    <submittedName>
        <fullName evidence="12">2-oxodicarboxylate carrier 2</fullName>
    </submittedName>
</protein>
<dbReference type="AlphaFoldDB" id="A0A0L0D607"/>
<keyword evidence="5" id="KW-0677">Repeat</keyword>
<dbReference type="OMA" id="LPFQYQF"/>
<feature type="repeat" description="Solcar" evidence="10">
    <location>
        <begin position="68"/>
        <end position="154"/>
    </location>
</feature>
<dbReference type="InterPro" id="IPR051752">
    <property type="entry name" value="Mito_2-oxodicarb_carrier"/>
</dbReference>
<dbReference type="RefSeq" id="XP_013759540.1">
    <property type="nucleotide sequence ID" value="XM_013904086.1"/>
</dbReference>
<dbReference type="EMBL" id="GL349447">
    <property type="protein sequence ID" value="KNC47615.1"/>
    <property type="molecule type" value="Genomic_DNA"/>
</dbReference>
<dbReference type="Pfam" id="PF00153">
    <property type="entry name" value="Mito_carr"/>
    <property type="match status" value="3"/>
</dbReference>
<keyword evidence="3 11" id="KW-0813">Transport</keyword>
<keyword evidence="8" id="KW-0496">Mitochondrion</keyword>
<evidence type="ECO:0000256" key="10">
    <source>
        <dbReference type="PROSITE-ProRule" id="PRU00282"/>
    </source>
</evidence>